<dbReference type="Gene3D" id="3.40.50.300">
    <property type="entry name" value="P-loop containing nucleotide triphosphate hydrolases"/>
    <property type="match status" value="1"/>
</dbReference>
<evidence type="ECO:0000313" key="8">
    <source>
        <dbReference type="Proteomes" id="UP000029121"/>
    </source>
</evidence>
<dbReference type="GO" id="GO:0019843">
    <property type="term" value="F:rRNA binding"/>
    <property type="evidence" value="ECO:0007669"/>
    <property type="project" value="TreeGrafter"/>
</dbReference>
<feature type="domain" description="UTP25 C-terminal" evidence="5">
    <location>
        <begin position="516"/>
        <end position="694"/>
    </location>
</feature>
<evidence type="ECO:0000313" key="7">
    <source>
        <dbReference type="EMBL" id="EOA29995.1"/>
    </source>
</evidence>
<dbReference type="KEGG" id="crb:17892377"/>
<evidence type="ECO:0000259" key="5">
    <source>
        <dbReference type="Pfam" id="PF06862"/>
    </source>
</evidence>
<keyword evidence="8" id="KW-1185">Reference proteome</keyword>
<comment type="similarity">
    <text evidence="2">Belongs to the UTP25 family.</text>
</comment>
<feature type="compositionally biased region" description="Acidic residues" evidence="4">
    <location>
        <begin position="74"/>
        <end position="89"/>
    </location>
</feature>
<evidence type="ECO:0000259" key="6">
    <source>
        <dbReference type="Pfam" id="PF22916"/>
    </source>
</evidence>
<dbReference type="PANTHER" id="PTHR12933">
    <property type="entry name" value="ORF PROTEIN-RELATED"/>
    <property type="match status" value="1"/>
</dbReference>
<protein>
    <recommendedName>
        <fullName evidence="9">Digestive organ expansion factor-like protein</fullName>
    </recommendedName>
</protein>
<dbReference type="InterPro" id="IPR010678">
    <property type="entry name" value="UTP25"/>
</dbReference>
<dbReference type="AlphaFoldDB" id="R0HX24"/>
<sequence length="695" mass="80391">MAPNNIRVLKRHRPQENINECERDPVLESEEMVCYREPTMYGNLLASLGCSKKVVARMKKRRVRKKEGKSDKEGVEDEENSGSAEDEEIQGAGQESLGGLTRNTGQENNDNHNKEEEDFEACETDDVENELCTNGQSSYTSSFREHLSHILSSKELDTLPKGKWKFQWEAPAIGMPNCIWRGTRPNFLHVAQSDPTYGLKPKLYKHWLQLYEKSGGKDFGSSNRRRFFSICNSYMDVFHSNKNGGRGEDSGHMDAYLMHSLNHIFRSRDLVKKNECKIHSLSVEEILSDDGLRDQGFTRPKVLILLPYKCTAFRAVMRLIQLTPESQRVNVQQLDRFDKNFGLTSENVIPKKPYDWEALIGEGNAAYDDAFMIGIEHTKESIRLYGDFNSSDMIIASPLGLVEAIGKAEDHIGKDVDYLSSIEVLVIDHADVLMSMQYWKHIDIVFKQLNRLPSKQHDTTNIMRVRPWYLDGHARFYRQSIIISSHLTAELNSLFNHQCLNYKGKMKLECAYDGVLHEVLCNVTQIYKRFDATSMLQADTARLEYFANKVFPRIRDSVQGGVMIFINSSYEYSKLRMFLKSQKASFCYIDEDATNDVKSRARLEFFNGSKQIMLYTERAYFFWGYKIRGIKQLIFYSLPERKKYYPRIMNMLEESHDMEATVLFSRFDQHQLARIVGKDSANRLIRSKGSIYAFR</sequence>
<dbReference type="Pfam" id="PF22916">
    <property type="entry name" value="UTP25_NTPase-like"/>
    <property type="match status" value="1"/>
</dbReference>
<evidence type="ECO:0008006" key="9">
    <source>
        <dbReference type="Google" id="ProtNLM"/>
    </source>
</evidence>
<dbReference type="GO" id="GO:0032040">
    <property type="term" value="C:small-subunit processome"/>
    <property type="evidence" value="ECO:0007669"/>
    <property type="project" value="TreeGrafter"/>
</dbReference>
<evidence type="ECO:0000256" key="3">
    <source>
        <dbReference type="ARBA" id="ARBA00023242"/>
    </source>
</evidence>
<dbReference type="PANTHER" id="PTHR12933:SF0">
    <property type="entry name" value="U3 SMALL NUCLEOLAR RNA-ASSOCIATED PROTEIN 25 HOMOLOG"/>
    <property type="match status" value="1"/>
</dbReference>
<name>R0HX24_9BRAS</name>
<dbReference type="InterPro" id="IPR027417">
    <property type="entry name" value="P-loop_NTPase"/>
</dbReference>
<dbReference type="GO" id="GO:0034511">
    <property type="term" value="F:U3 snoRNA binding"/>
    <property type="evidence" value="ECO:0007669"/>
    <property type="project" value="InterPro"/>
</dbReference>
<dbReference type="EMBL" id="KB870807">
    <property type="protein sequence ID" value="EOA29995.1"/>
    <property type="molecule type" value="Genomic_DNA"/>
</dbReference>
<dbReference type="InterPro" id="IPR053940">
    <property type="entry name" value="UTP25_NTPase-like"/>
</dbReference>
<dbReference type="GO" id="GO:0000462">
    <property type="term" value="P:maturation of SSU-rRNA from tricistronic rRNA transcript (SSU-rRNA, 5.8S rRNA, LSU-rRNA)"/>
    <property type="evidence" value="ECO:0007669"/>
    <property type="project" value="TreeGrafter"/>
</dbReference>
<feature type="compositionally biased region" description="Acidic residues" evidence="4">
    <location>
        <begin position="116"/>
        <end position="125"/>
    </location>
</feature>
<evidence type="ECO:0000256" key="2">
    <source>
        <dbReference type="ARBA" id="ARBA00009223"/>
    </source>
</evidence>
<comment type="subcellular location">
    <subcellularLocation>
        <location evidence="1">Nucleus</location>
        <location evidence="1">Nucleolus</location>
    </subcellularLocation>
</comment>
<feature type="domain" description="UTP25 NTP hydrolase-like" evidence="6">
    <location>
        <begin position="234"/>
        <end position="506"/>
    </location>
</feature>
<evidence type="ECO:0000256" key="1">
    <source>
        <dbReference type="ARBA" id="ARBA00004604"/>
    </source>
</evidence>
<dbReference type="Proteomes" id="UP000029121">
    <property type="component" value="Unassembled WGS sequence"/>
</dbReference>
<dbReference type="InterPro" id="IPR053939">
    <property type="entry name" value="UTP25_C"/>
</dbReference>
<accession>R0HX24</accession>
<dbReference type="STRING" id="81985.R0HX24"/>
<dbReference type="eggNOG" id="KOG2340">
    <property type="taxonomic scope" value="Eukaryota"/>
</dbReference>
<keyword evidence="3" id="KW-0539">Nucleus</keyword>
<dbReference type="SUPFAM" id="SSF52540">
    <property type="entry name" value="P-loop containing nucleoside triphosphate hydrolases"/>
    <property type="match status" value="1"/>
</dbReference>
<reference evidence="8" key="1">
    <citation type="journal article" date="2013" name="Nat. Genet.">
        <title>The Capsella rubella genome and the genomic consequences of rapid mating system evolution.</title>
        <authorList>
            <person name="Slotte T."/>
            <person name="Hazzouri K.M."/>
            <person name="Agren J.A."/>
            <person name="Koenig D."/>
            <person name="Maumus F."/>
            <person name="Guo Y.L."/>
            <person name="Steige K."/>
            <person name="Platts A.E."/>
            <person name="Escobar J.S."/>
            <person name="Newman L.K."/>
            <person name="Wang W."/>
            <person name="Mandakova T."/>
            <person name="Vello E."/>
            <person name="Smith L.M."/>
            <person name="Henz S.R."/>
            <person name="Steffen J."/>
            <person name="Takuno S."/>
            <person name="Brandvain Y."/>
            <person name="Coop G."/>
            <person name="Andolfatto P."/>
            <person name="Hu T.T."/>
            <person name="Blanchette M."/>
            <person name="Clark R.M."/>
            <person name="Quesneville H."/>
            <person name="Nordborg M."/>
            <person name="Gaut B.S."/>
            <person name="Lysak M.A."/>
            <person name="Jenkins J."/>
            <person name="Grimwood J."/>
            <person name="Chapman J."/>
            <person name="Prochnik S."/>
            <person name="Shu S."/>
            <person name="Rokhsar D."/>
            <person name="Schmutz J."/>
            <person name="Weigel D."/>
            <person name="Wright S.I."/>
        </authorList>
    </citation>
    <scope>NUCLEOTIDE SEQUENCE [LARGE SCALE GENOMIC DNA]</scope>
    <source>
        <strain evidence="8">cv. Monte Gargano</strain>
    </source>
</reference>
<dbReference type="Pfam" id="PF06862">
    <property type="entry name" value="Utp25_C"/>
    <property type="match status" value="1"/>
</dbReference>
<organism evidence="7 8">
    <name type="scientific">Capsella rubella</name>
    <dbReference type="NCBI Taxonomy" id="81985"/>
    <lineage>
        <taxon>Eukaryota</taxon>
        <taxon>Viridiplantae</taxon>
        <taxon>Streptophyta</taxon>
        <taxon>Embryophyta</taxon>
        <taxon>Tracheophyta</taxon>
        <taxon>Spermatophyta</taxon>
        <taxon>Magnoliopsida</taxon>
        <taxon>eudicotyledons</taxon>
        <taxon>Gunneridae</taxon>
        <taxon>Pentapetalae</taxon>
        <taxon>rosids</taxon>
        <taxon>malvids</taxon>
        <taxon>Brassicales</taxon>
        <taxon>Brassicaceae</taxon>
        <taxon>Camelineae</taxon>
        <taxon>Capsella</taxon>
    </lineage>
</organism>
<evidence type="ECO:0000256" key="4">
    <source>
        <dbReference type="SAM" id="MobiDB-lite"/>
    </source>
</evidence>
<dbReference type="OrthoDB" id="10264378at2759"/>
<feature type="region of interest" description="Disordered" evidence="4">
    <location>
        <begin position="61"/>
        <end position="125"/>
    </location>
</feature>
<gene>
    <name evidence="7" type="ORF">CARUB_v10013099mg</name>
</gene>
<proteinExistence type="inferred from homology"/>